<dbReference type="InterPro" id="IPR014016">
    <property type="entry name" value="UvrD-like_ATP-bd"/>
</dbReference>
<evidence type="ECO:0000256" key="6">
    <source>
        <dbReference type="ARBA" id="ARBA00034617"/>
    </source>
</evidence>
<evidence type="ECO:0000313" key="11">
    <source>
        <dbReference type="EMBL" id="CEF89528.1"/>
    </source>
</evidence>
<evidence type="ECO:0000256" key="3">
    <source>
        <dbReference type="ARBA" id="ARBA00022806"/>
    </source>
</evidence>
<proteinExistence type="predicted"/>
<dbReference type="PANTHER" id="PTHR11070:SF30">
    <property type="entry name" value="F-BOX DNA HELICASE 1"/>
    <property type="match status" value="1"/>
</dbReference>
<reference evidence="12" key="1">
    <citation type="journal article" date="2015" name="PLoS ONE">
        <title>Investigation of a Large Collection of Pseudomonas aeruginosa Bacteriophages Collected from a Single Environmental Source in Abidjan, Cote d'Ivoire.</title>
        <authorList>
            <person name="Essoh C."/>
            <person name="Latino L."/>
            <person name="Midoux C."/>
            <person name="Blouin Y."/>
            <person name="Loukou G."/>
            <person name="Nguetta S.P."/>
            <person name="Lathro S."/>
            <person name="Cablanmian A."/>
            <person name="Kouassi A.K."/>
            <person name="Vergnaud G."/>
            <person name="Pourcel C."/>
        </authorList>
    </citation>
    <scope>NUCLEOTIDE SEQUENCE [LARGE SCALE GENOMIC DNA]</scope>
</reference>
<keyword evidence="3 11" id="KW-0347">Helicase</keyword>
<name>A0A0A1IUH0_9CAUD</name>
<comment type="catalytic activity">
    <reaction evidence="8">
        <text>ATP + H2O = ADP + phosphate + H(+)</text>
        <dbReference type="Rhea" id="RHEA:13065"/>
        <dbReference type="ChEBI" id="CHEBI:15377"/>
        <dbReference type="ChEBI" id="CHEBI:15378"/>
        <dbReference type="ChEBI" id="CHEBI:30616"/>
        <dbReference type="ChEBI" id="CHEBI:43474"/>
        <dbReference type="ChEBI" id="CHEBI:456216"/>
        <dbReference type="EC" id="5.6.2.4"/>
    </reaction>
</comment>
<dbReference type="GO" id="GO:0000724">
    <property type="term" value="P:double-strand break repair via homologous recombination"/>
    <property type="evidence" value="ECO:0007669"/>
    <property type="project" value="TreeGrafter"/>
</dbReference>
<dbReference type="InterPro" id="IPR014017">
    <property type="entry name" value="DNA_helicase_UvrD-like_C"/>
</dbReference>
<dbReference type="EC" id="5.6.2.4" evidence="7"/>
<keyword evidence="2" id="KW-0378">Hydrolase</keyword>
<protein>
    <recommendedName>
        <fullName evidence="7">DNA 3'-5' helicase</fullName>
        <ecNumber evidence="7">5.6.2.4</ecNumber>
    </recommendedName>
</protein>
<dbReference type="Pfam" id="PF00580">
    <property type="entry name" value="UvrD-helicase"/>
    <property type="match status" value="1"/>
</dbReference>
<dbReference type="InterPro" id="IPR027417">
    <property type="entry name" value="P-loop_NTPase"/>
</dbReference>
<dbReference type="Proteomes" id="UP000030225">
    <property type="component" value="Segment"/>
</dbReference>
<dbReference type="SUPFAM" id="SSF52540">
    <property type="entry name" value="P-loop containing nucleoside triphosphate hydrolases"/>
    <property type="match status" value="1"/>
</dbReference>
<dbReference type="GO" id="GO:0031297">
    <property type="term" value="P:replication fork processing"/>
    <property type="evidence" value="ECO:0007669"/>
    <property type="project" value="TreeGrafter"/>
</dbReference>
<feature type="domain" description="UvrD-like helicase C-terminal" evidence="10">
    <location>
        <begin position="372"/>
        <end position="497"/>
    </location>
</feature>
<gene>
    <name evidence="11" type="primary">ORF38</name>
</gene>
<evidence type="ECO:0000256" key="1">
    <source>
        <dbReference type="ARBA" id="ARBA00022741"/>
    </source>
</evidence>
<dbReference type="GO" id="GO:0043138">
    <property type="term" value="F:3'-5' DNA helicase activity"/>
    <property type="evidence" value="ECO:0007669"/>
    <property type="project" value="UniProtKB-EC"/>
</dbReference>
<evidence type="ECO:0000256" key="4">
    <source>
        <dbReference type="ARBA" id="ARBA00022840"/>
    </source>
</evidence>
<sequence length="520" mass="59013">MSFTPTSEQWDIMEAAEDLAAEQRPNRRLKINAGAGAAKTTTMSLVSQRLQVTSLYLAFNKSMAEEAKNKFPQWVVKKTTHGLAYGVFGAKLSEKLRRPKGGYVNVLGTGAEIARYFKIGSMESDMGITVTASSIGQAIRDTVNRFEYSADGELEVKHISYMPLAKLSEKDRVDLPYYEALVLRYAKALWKKRIDPNEQTLINHDTYLKLYQLSKPDLSQYKVIYLDEAQDTNDCVLDIVLRQQDSLLVMVGDPRQQIYSFRGSVNAMAKIKAPECKLTTSFRFGEKVAEVANIILQNSKAQALHGWEKLESKVWESNGFLADGDAEGVPEIPEQHARLYRTNAALVWDAVNLIGQGKSVRLEIDTRDFIRLLESATALYQGDEKKVKHENILCYTSWQEFRDEYAESPGELGRVCRIIEGDDQWKIFKALRDHENDPSADIVLTTAHKSKGREFDVVVLADDYPSGYDDKKRWVGLNEMEQNLLYVAATRCKKHLYGNTTLDNIMVETRAMWLEAKEEE</sequence>
<evidence type="ECO:0000259" key="10">
    <source>
        <dbReference type="Pfam" id="PF13361"/>
    </source>
</evidence>
<dbReference type="InterPro" id="IPR000212">
    <property type="entry name" value="DNA_helicase_UvrD/REP"/>
</dbReference>
<keyword evidence="4" id="KW-0067">ATP-binding</keyword>
<dbReference type="Pfam" id="PF13361">
    <property type="entry name" value="UvrD_C"/>
    <property type="match status" value="1"/>
</dbReference>
<dbReference type="GO" id="GO:0016787">
    <property type="term" value="F:hydrolase activity"/>
    <property type="evidence" value="ECO:0007669"/>
    <property type="project" value="UniProtKB-KW"/>
</dbReference>
<organism evidence="11 12">
    <name type="scientific">Pseudomonas phage vB_PaeM_PAO1_Ab17</name>
    <dbReference type="NCBI Taxonomy" id="1548904"/>
    <lineage>
        <taxon>Viruses</taxon>
        <taxon>Duplodnaviria</taxon>
        <taxon>Heunggongvirae</taxon>
        <taxon>Uroviricota</taxon>
        <taxon>Caudoviricetes</taxon>
        <taxon>Vandenendeviridae</taxon>
        <taxon>Nankokuvirus</taxon>
        <taxon>Nankokuvirus Ab03</taxon>
    </lineage>
</organism>
<evidence type="ECO:0000256" key="2">
    <source>
        <dbReference type="ARBA" id="ARBA00022801"/>
    </source>
</evidence>
<dbReference type="GO" id="GO:0005524">
    <property type="term" value="F:ATP binding"/>
    <property type="evidence" value="ECO:0007669"/>
    <property type="project" value="UniProtKB-KW"/>
</dbReference>
<evidence type="ECO:0000259" key="9">
    <source>
        <dbReference type="Pfam" id="PF00580"/>
    </source>
</evidence>
<keyword evidence="1" id="KW-0547">Nucleotide-binding</keyword>
<evidence type="ECO:0000256" key="8">
    <source>
        <dbReference type="ARBA" id="ARBA00048988"/>
    </source>
</evidence>
<dbReference type="Gene3D" id="3.40.50.300">
    <property type="entry name" value="P-loop containing nucleotide triphosphate hydrolases"/>
    <property type="match status" value="2"/>
</dbReference>
<evidence type="ECO:0000256" key="7">
    <source>
        <dbReference type="ARBA" id="ARBA00034808"/>
    </source>
</evidence>
<evidence type="ECO:0000256" key="5">
    <source>
        <dbReference type="ARBA" id="ARBA00023235"/>
    </source>
</evidence>
<dbReference type="PANTHER" id="PTHR11070">
    <property type="entry name" value="UVRD / RECB / PCRA DNA HELICASE FAMILY MEMBER"/>
    <property type="match status" value="1"/>
</dbReference>
<evidence type="ECO:0000313" key="12">
    <source>
        <dbReference type="Proteomes" id="UP000030225"/>
    </source>
</evidence>
<comment type="catalytic activity">
    <reaction evidence="6">
        <text>Couples ATP hydrolysis with the unwinding of duplex DNA by translocating in the 3'-5' direction.</text>
        <dbReference type="EC" id="5.6.2.4"/>
    </reaction>
</comment>
<feature type="domain" description="UvrD-like helicase ATP-binding" evidence="9">
    <location>
        <begin position="20"/>
        <end position="266"/>
    </location>
</feature>
<dbReference type="GO" id="GO:0003677">
    <property type="term" value="F:DNA binding"/>
    <property type="evidence" value="ECO:0007669"/>
    <property type="project" value="InterPro"/>
</dbReference>
<keyword evidence="5" id="KW-0413">Isomerase</keyword>
<dbReference type="EMBL" id="LN610576">
    <property type="protein sequence ID" value="CEF89528.1"/>
    <property type="molecule type" value="Genomic_DNA"/>
</dbReference>
<accession>A0A0A1IUH0</accession>